<dbReference type="PANTHER" id="PTHR43000">
    <property type="entry name" value="DTDP-D-GLUCOSE 4,6-DEHYDRATASE-RELATED"/>
    <property type="match status" value="1"/>
</dbReference>
<dbReference type="SUPFAM" id="SSF51735">
    <property type="entry name" value="NAD(P)-binding Rossmann-fold domains"/>
    <property type="match status" value="1"/>
</dbReference>
<keyword evidence="4" id="KW-1185">Reference proteome</keyword>
<dbReference type="Gene3D" id="3.90.25.10">
    <property type="entry name" value="UDP-galactose 4-epimerase, domain 1"/>
    <property type="match status" value="1"/>
</dbReference>
<evidence type="ECO:0000256" key="1">
    <source>
        <dbReference type="ARBA" id="ARBA00007637"/>
    </source>
</evidence>
<organism evidence="3 4">
    <name type="scientific">Allorhodopirellula solitaria</name>
    <dbReference type="NCBI Taxonomy" id="2527987"/>
    <lineage>
        <taxon>Bacteria</taxon>
        <taxon>Pseudomonadati</taxon>
        <taxon>Planctomycetota</taxon>
        <taxon>Planctomycetia</taxon>
        <taxon>Pirellulales</taxon>
        <taxon>Pirellulaceae</taxon>
        <taxon>Allorhodopirellula</taxon>
    </lineage>
</organism>
<dbReference type="Proteomes" id="UP000318053">
    <property type="component" value="Unassembled WGS sequence"/>
</dbReference>
<dbReference type="Gene3D" id="3.40.50.720">
    <property type="entry name" value="NAD(P)-binding Rossmann-like Domain"/>
    <property type="match status" value="1"/>
</dbReference>
<dbReference type="InterPro" id="IPR036291">
    <property type="entry name" value="NAD(P)-bd_dom_sf"/>
</dbReference>
<gene>
    <name evidence="3" type="primary">tll</name>
    <name evidence="3" type="ORF">CA85_43550</name>
</gene>
<feature type="domain" description="NAD-dependent epimerase/dehydratase" evidence="2">
    <location>
        <begin position="2"/>
        <end position="226"/>
    </location>
</feature>
<dbReference type="EC" id="1.1.1.339" evidence="3"/>
<sequence>MAVTGATGFIGRHLVSELLERGHEIIAVGRSRERFLTMDWASKVCFEQIDIDEPDPATLQRLVATDCLLHLAWPGLPNYQDRFHFERNLPAAYRWIQAFVDEGCRNVLVTGTCFEYGAREGKLSEWMPVEPTNSYALGKDCLHRFLRILQTSLPFQLTWARLFYTYGAGQNPGSLIAQLDAAIDRGEDSFAMSGGEQIRDYLPVNVVARHLAMLAEKQDFDGTVNICSGEPISVRRLVEQHCAARNAEMTLQLGHYPYPDYEPLAMWGDPSLLQSLEQPR</sequence>
<evidence type="ECO:0000313" key="4">
    <source>
        <dbReference type="Proteomes" id="UP000318053"/>
    </source>
</evidence>
<dbReference type="Pfam" id="PF01370">
    <property type="entry name" value="Epimerase"/>
    <property type="match status" value="1"/>
</dbReference>
<dbReference type="AlphaFoldDB" id="A0A5C5X291"/>
<name>A0A5C5X291_9BACT</name>
<keyword evidence="3" id="KW-0560">Oxidoreductase</keyword>
<comment type="caution">
    <text evidence="3">The sequence shown here is derived from an EMBL/GenBank/DDBJ whole genome shotgun (WGS) entry which is preliminary data.</text>
</comment>
<evidence type="ECO:0000259" key="2">
    <source>
        <dbReference type="Pfam" id="PF01370"/>
    </source>
</evidence>
<dbReference type="InterPro" id="IPR001509">
    <property type="entry name" value="Epimerase_deHydtase"/>
</dbReference>
<dbReference type="GO" id="GO:0016491">
    <property type="term" value="F:oxidoreductase activity"/>
    <property type="evidence" value="ECO:0007669"/>
    <property type="project" value="UniProtKB-KW"/>
</dbReference>
<accession>A0A5C5X291</accession>
<evidence type="ECO:0000313" key="3">
    <source>
        <dbReference type="EMBL" id="TWT56352.1"/>
    </source>
</evidence>
<reference evidence="3 4" key="1">
    <citation type="submission" date="2019-02" db="EMBL/GenBank/DDBJ databases">
        <title>Deep-cultivation of Planctomycetes and their phenomic and genomic characterization uncovers novel biology.</title>
        <authorList>
            <person name="Wiegand S."/>
            <person name="Jogler M."/>
            <person name="Boedeker C."/>
            <person name="Pinto D."/>
            <person name="Vollmers J."/>
            <person name="Rivas-Marin E."/>
            <person name="Kohn T."/>
            <person name="Peeters S.H."/>
            <person name="Heuer A."/>
            <person name="Rast P."/>
            <person name="Oberbeckmann S."/>
            <person name="Bunk B."/>
            <person name="Jeske O."/>
            <person name="Meyerdierks A."/>
            <person name="Storesund J.E."/>
            <person name="Kallscheuer N."/>
            <person name="Luecker S."/>
            <person name="Lage O.M."/>
            <person name="Pohl T."/>
            <person name="Merkel B.J."/>
            <person name="Hornburger P."/>
            <person name="Mueller R.-W."/>
            <person name="Bruemmer F."/>
            <person name="Labrenz M."/>
            <person name="Spormann A.M."/>
            <person name="Op Den Camp H."/>
            <person name="Overmann J."/>
            <person name="Amann R."/>
            <person name="Jetten M.S.M."/>
            <person name="Mascher T."/>
            <person name="Medema M.H."/>
            <person name="Devos D.P."/>
            <person name="Kaster A.-K."/>
            <person name="Ovreas L."/>
            <person name="Rohde M."/>
            <person name="Galperin M.Y."/>
            <person name="Jogler C."/>
        </authorList>
    </citation>
    <scope>NUCLEOTIDE SEQUENCE [LARGE SCALE GENOMIC DNA]</scope>
    <source>
        <strain evidence="3 4">CA85</strain>
    </source>
</reference>
<dbReference type="EMBL" id="SJPK01000014">
    <property type="protein sequence ID" value="TWT56352.1"/>
    <property type="molecule type" value="Genomic_DNA"/>
</dbReference>
<dbReference type="RefSeq" id="WP_246113015.1">
    <property type="nucleotide sequence ID" value="NZ_SJPK01000014.1"/>
</dbReference>
<comment type="similarity">
    <text evidence="1">Belongs to the NAD(P)-dependent epimerase/dehydratase family.</text>
</comment>
<proteinExistence type="inferred from homology"/>
<protein>
    <submittedName>
        <fullName evidence="3">dTDP-6-deoxy-L-talose 4-dehydrogenase (NAD(+))</fullName>
        <ecNumber evidence="3">1.1.1.339</ecNumber>
    </submittedName>
</protein>